<reference evidence="1 2" key="1">
    <citation type="submission" date="2021-06" db="EMBL/GenBank/DDBJ databases">
        <authorList>
            <person name="Sun Q."/>
            <person name="Li D."/>
        </authorList>
    </citation>
    <scope>NUCLEOTIDE SEQUENCE [LARGE SCALE GENOMIC DNA]</scope>
    <source>
        <strain evidence="1 2">MSJ-40</strain>
    </source>
</reference>
<evidence type="ECO:0000313" key="2">
    <source>
        <dbReference type="Proteomes" id="UP000749471"/>
    </source>
</evidence>
<dbReference type="Proteomes" id="UP000749471">
    <property type="component" value="Unassembled WGS sequence"/>
</dbReference>
<dbReference type="InterPro" id="IPR018989">
    <property type="entry name" value="DUF2001"/>
</dbReference>
<accession>A0ABS6E0G5</accession>
<evidence type="ECO:0000313" key="1">
    <source>
        <dbReference type="EMBL" id="MBU5436385.1"/>
    </source>
</evidence>
<dbReference type="EMBL" id="JAHLPM010000001">
    <property type="protein sequence ID" value="MBU5436385.1"/>
    <property type="molecule type" value="Genomic_DNA"/>
</dbReference>
<protein>
    <submittedName>
        <fullName evidence="1">Phage tail tube protein</fullName>
    </submittedName>
</protein>
<name>A0ABS6E0G5_9FIRM</name>
<dbReference type="Pfam" id="PF09393">
    <property type="entry name" value="DUF2001"/>
    <property type="match status" value="1"/>
</dbReference>
<sequence>MTFMKSQDVISGKLGRVYATIDGNIEEMLYVKNIEATIEKQKTEIPVLGKTGVQHKAGGWNGTGSMTIYYATSIFRKMMLDYIKNGRDIYFDLLIENEDPTASIGKQSVVLKGVNLDSITIAKLDVESEILDEEISFTFHDVDMQEEFKALGR</sequence>
<keyword evidence="2" id="KW-1185">Reference proteome</keyword>
<organism evidence="1 2">
    <name type="scientific">Tissierella simiarum</name>
    <dbReference type="NCBI Taxonomy" id="2841534"/>
    <lineage>
        <taxon>Bacteria</taxon>
        <taxon>Bacillati</taxon>
        <taxon>Bacillota</taxon>
        <taxon>Tissierellia</taxon>
        <taxon>Tissierellales</taxon>
        <taxon>Tissierellaceae</taxon>
        <taxon>Tissierella</taxon>
    </lineage>
</organism>
<proteinExistence type="predicted"/>
<comment type="caution">
    <text evidence="1">The sequence shown here is derived from an EMBL/GenBank/DDBJ whole genome shotgun (WGS) entry which is preliminary data.</text>
</comment>
<gene>
    <name evidence="1" type="ORF">KQI42_00080</name>
</gene>
<dbReference type="RefSeq" id="WP_216515554.1">
    <property type="nucleotide sequence ID" value="NZ_JAHLPM010000001.1"/>
</dbReference>